<feature type="non-terminal residue" evidence="1">
    <location>
        <position position="1"/>
    </location>
</feature>
<comment type="caution">
    <text evidence="1">The sequence shown here is derived from an EMBL/GenBank/DDBJ whole genome shotgun (WGS) entry which is preliminary data.</text>
</comment>
<gene>
    <name evidence="1" type="ORF">PCOR1329_LOCUS3173</name>
</gene>
<protein>
    <submittedName>
        <fullName evidence="1">Uncharacterized protein</fullName>
    </submittedName>
</protein>
<organism evidence="1 2">
    <name type="scientific">Prorocentrum cordatum</name>
    <dbReference type="NCBI Taxonomy" id="2364126"/>
    <lineage>
        <taxon>Eukaryota</taxon>
        <taxon>Sar</taxon>
        <taxon>Alveolata</taxon>
        <taxon>Dinophyceae</taxon>
        <taxon>Prorocentrales</taxon>
        <taxon>Prorocentraceae</taxon>
        <taxon>Prorocentrum</taxon>
    </lineage>
</organism>
<evidence type="ECO:0000313" key="2">
    <source>
        <dbReference type="Proteomes" id="UP001189429"/>
    </source>
</evidence>
<name>A0ABN9PQH4_9DINO</name>
<reference evidence="1" key="1">
    <citation type="submission" date="2023-10" db="EMBL/GenBank/DDBJ databases">
        <authorList>
            <person name="Chen Y."/>
            <person name="Shah S."/>
            <person name="Dougan E. K."/>
            <person name="Thang M."/>
            <person name="Chan C."/>
        </authorList>
    </citation>
    <scope>NUCLEOTIDE SEQUENCE [LARGE SCALE GENOMIC DNA]</scope>
</reference>
<proteinExistence type="predicted"/>
<evidence type="ECO:0000313" key="1">
    <source>
        <dbReference type="EMBL" id="CAK0792665.1"/>
    </source>
</evidence>
<dbReference type="EMBL" id="CAUYUJ010000806">
    <property type="protein sequence ID" value="CAK0792665.1"/>
    <property type="molecule type" value="Genomic_DNA"/>
</dbReference>
<sequence>EHAGLTAAELVERWALARMPFTEAVLREVLWLNSHPSASPRRSLKKVSCLGGHFAIPKVSP</sequence>
<accession>A0ABN9PQH4</accession>
<dbReference type="Proteomes" id="UP001189429">
    <property type="component" value="Unassembled WGS sequence"/>
</dbReference>
<keyword evidence="2" id="KW-1185">Reference proteome</keyword>